<keyword evidence="8" id="KW-1185">Reference proteome</keyword>
<dbReference type="InterPro" id="IPR025497">
    <property type="entry name" value="PatA-like_N"/>
</dbReference>
<dbReference type="SMART" id="SM00271">
    <property type="entry name" value="DnaJ"/>
    <property type="match status" value="1"/>
</dbReference>
<dbReference type="InterPro" id="IPR036869">
    <property type="entry name" value="J_dom_sf"/>
</dbReference>
<dbReference type="InterPro" id="IPR037257">
    <property type="entry name" value="T2SS_E_N_sf"/>
</dbReference>
<keyword evidence="2" id="KW-0732">Signal</keyword>
<evidence type="ECO:0000256" key="2">
    <source>
        <dbReference type="ARBA" id="ARBA00022729"/>
    </source>
</evidence>
<dbReference type="PANTHER" id="PTHR44140">
    <property type="entry name" value="LD25575P"/>
    <property type="match status" value="1"/>
</dbReference>
<dbReference type="InterPro" id="IPR019734">
    <property type="entry name" value="TPR_rpt"/>
</dbReference>
<dbReference type="Gene3D" id="1.25.40.10">
    <property type="entry name" value="Tetratricopeptide repeat domain"/>
    <property type="match status" value="1"/>
</dbReference>
<dbReference type="PROSITE" id="PS50005">
    <property type="entry name" value="TPR"/>
    <property type="match status" value="2"/>
</dbReference>
<dbReference type="PANTHER" id="PTHR44140:SF2">
    <property type="entry name" value="LD25575P"/>
    <property type="match status" value="1"/>
</dbReference>
<dbReference type="SUPFAM" id="SSF160246">
    <property type="entry name" value="EspE N-terminal domain-like"/>
    <property type="match status" value="1"/>
</dbReference>
<dbReference type="CDD" id="cd06257">
    <property type="entry name" value="DnaJ"/>
    <property type="match status" value="1"/>
</dbReference>
<evidence type="ECO:0000256" key="3">
    <source>
        <dbReference type="ARBA" id="ARBA00022824"/>
    </source>
</evidence>
<evidence type="ECO:0000313" key="7">
    <source>
        <dbReference type="EMBL" id="WAS94682.1"/>
    </source>
</evidence>
<dbReference type="Gene3D" id="1.10.287.110">
    <property type="entry name" value="DnaJ domain"/>
    <property type="match status" value="1"/>
</dbReference>
<feature type="compositionally biased region" description="Polar residues" evidence="5">
    <location>
        <begin position="280"/>
        <end position="293"/>
    </location>
</feature>
<reference evidence="7" key="1">
    <citation type="submission" date="2022-11" db="EMBL/GenBank/DDBJ databases">
        <title>Minimal conservation of predation-associated metabolite biosynthetic gene clusters underscores biosynthetic potential of Myxococcota including descriptions for ten novel species: Archangium lansinium sp. nov., Myxococcus landrumus sp. nov., Nannocystis bai.</title>
        <authorList>
            <person name="Ahearne A."/>
            <person name="Stevens C."/>
            <person name="Dowd S."/>
        </authorList>
    </citation>
    <scope>NUCLEOTIDE SEQUENCE</scope>
    <source>
        <strain evidence="7">Fl3</strain>
    </source>
</reference>
<feature type="repeat" description="TPR" evidence="4">
    <location>
        <begin position="485"/>
        <end position="518"/>
    </location>
</feature>
<feature type="repeat" description="TPR" evidence="4">
    <location>
        <begin position="412"/>
        <end position="445"/>
    </location>
</feature>
<gene>
    <name evidence="7" type="ORF">O0S08_00845</name>
</gene>
<dbReference type="InterPro" id="IPR051727">
    <property type="entry name" value="DnaJ_C3_Co-chaperones"/>
</dbReference>
<dbReference type="PROSITE" id="PS50076">
    <property type="entry name" value="DNAJ_2"/>
    <property type="match status" value="1"/>
</dbReference>
<evidence type="ECO:0000256" key="1">
    <source>
        <dbReference type="ARBA" id="ARBA00004240"/>
    </source>
</evidence>
<dbReference type="RefSeq" id="WP_269037019.1">
    <property type="nucleotide sequence ID" value="NZ_CP114040.1"/>
</dbReference>
<dbReference type="PRINTS" id="PR00625">
    <property type="entry name" value="JDOMAIN"/>
</dbReference>
<dbReference type="Pfam" id="PF14332">
    <property type="entry name" value="DUF4388"/>
    <property type="match status" value="1"/>
</dbReference>
<accession>A0ABY7H6E8</accession>
<evidence type="ECO:0000256" key="4">
    <source>
        <dbReference type="PROSITE-ProRule" id="PRU00339"/>
    </source>
</evidence>
<proteinExistence type="predicted"/>
<keyword evidence="3" id="KW-0256">Endoplasmic reticulum</keyword>
<comment type="subcellular location">
    <subcellularLocation>
        <location evidence="1">Endoplasmic reticulum</location>
    </subcellularLocation>
</comment>
<dbReference type="Proteomes" id="UP001164459">
    <property type="component" value="Chromosome"/>
</dbReference>
<dbReference type="SUPFAM" id="SSF48452">
    <property type="entry name" value="TPR-like"/>
    <property type="match status" value="1"/>
</dbReference>
<evidence type="ECO:0000313" key="8">
    <source>
        <dbReference type="Proteomes" id="UP001164459"/>
    </source>
</evidence>
<name>A0ABY7H6E8_9BACT</name>
<dbReference type="EMBL" id="CP114040">
    <property type="protein sequence ID" value="WAS94682.1"/>
    <property type="molecule type" value="Genomic_DNA"/>
</dbReference>
<feature type="domain" description="J" evidence="6">
    <location>
        <begin position="320"/>
        <end position="391"/>
    </location>
</feature>
<sequence length="547" mass="59620">METAPPSADPQVVDLARMSLPRLMFALLHRRFTGTISLTPPAADAPGRSADAGARRVWFQGGMPIFTDFTSPHDSIGQVLVDLGLIEPAERDRAMAELARLAQPGAPRERFGHYLVRRRLVTGGQLRKALRVQCARKVVHLFALRAGTVQILAGDGAAESDASQPTQVNTLELIHAGVVAHFDPRRIAAEMGLLLDGPLRLRSSLERYRAQFHFSRGDEAIVDALRPGNLYVTDVARLSGQPEARVAAVVYTLWACQMLKSANAPPEQGTGPIATLPEATGSSKPVLSHSQPASGRESLRAAEFAGELERLEAAVAGGANAFDLLGLATTADRAQIRAAWHVLSRRFHPDSLPHQGLGHLRARSQAVFAALSEAYQRLSDDAQREQIAALLRGSQPPARATPGPSAQQVLESEVVLREGDKLLRAGNFDRALERYRKAAALNPDELELRAAVAWCEYQLAADKASVRDATRAALFEVLARQPRCVRAHYDLGLLSLGSGDDEQALLHFNHVLELEPDNIDAKRQIHAIQLRRSTPEGPRRKLFGPRR</sequence>
<dbReference type="SUPFAM" id="SSF46565">
    <property type="entry name" value="Chaperone J-domain"/>
    <property type="match status" value="1"/>
</dbReference>
<evidence type="ECO:0000256" key="5">
    <source>
        <dbReference type="SAM" id="MobiDB-lite"/>
    </source>
</evidence>
<feature type="region of interest" description="Disordered" evidence="5">
    <location>
        <begin position="264"/>
        <end position="295"/>
    </location>
</feature>
<dbReference type="Pfam" id="PF00226">
    <property type="entry name" value="DnaJ"/>
    <property type="match status" value="1"/>
</dbReference>
<dbReference type="SMART" id="SM00028">
    <property type="entry name" value="TPR"/>
    <property type="match status" value="2"/>
</dbReference>
<dbReference type="InterPro" id="IPR001623">
    <property type="entry name" value="DnaJ_domain"/>
</dbReference>
<evidence type="ECO:0000259" key="6">
    <source>
        <dbReference type="PROSITE" id="PS50076"/>
    </source>
</evidence>
<organism evidence="7 8">
    <name type="scientific">Nannocystis punicea</name>
    <dbReference type="NCBI Taxonomy" id="2995304"/>
    <lineage>
        <taxon>Bacteria</taxon>
        <taxon>Pseudomonadati</taxon>
        <taxon>Myxococcota</taxon>
        <taxon>Polyangia</taxon>
        <taxon>Nannocystales</taxon>
        <taxon>Nannocystaceae</taxon>
        <taxon>Nannocystis</taxon>
    </lineage>
</organism>
<protein>
    <submittedName>
        <fullName evidence="7">DnaJ domain-containing protein</fullName>
    </submittedName>
</protein>
<dbReference type="InterPro" id="IPR011990">
    <property type="entry name" value="TPR-like_helical_dom_sf"/>
</dbReference>
<keyword evidence="4" id="KW-0802">TPR repeat</keyword>